<feature type="region of interest" description="Disordered" evidence="1">
    <location>
        <begin position="1"/>
        <end position="27"/>
    </location>
</feature>
<keyword evidence="3" id="KW-1185">Reference proteome</keyword>
<organism evidence="2 3">
    <name type="scientific">Monilinia fructigena</name>
    <dbReference type="NCBI Taxonomy" id="38457"/>
    <lineage>
        <taxon>Eukaryota</taxon>
        <taxon>Fungi</taxon>
        <taxon>Dikarya</taxon>
        <taxon>Ascomycota</taxon>
        <taxon>Pezizomycotina</taxon>
        <taxon>Leotiomycetes</taxon>
        <taxon>Helotiales</taxon>
        <taxon>Sclerotiniaceae</taxon>
        <taxon>Monilinia</taxon>
    </lineage>
</organism>
<dbReference type="Proteomes" id="UP000249056">
    <property type="component" value="Unassembled WGS sequence"/>
</dbReference>
<accession>A0A395ILU2</accession>
<comment type="caution">
    <text evidence="2">The sequence shown here is derived from an EMBL/GenBank/DDBJ whole genome shotgun (WGS) entry which is preliminary data.</text>
</comment>
<protein>
    <submittedName>
        <fullName evidence="2">Uncharacterized protein</fullName>
    </submittedName>
</protein>
<reference evidence="2 3" key="1">
    <citation type="submission" date="2018-06" db="EMBL/GenBank/DDBJ databases">
        <title>Genome Sequence of the Brown Rot Fungal Pathogen Monilinia fructigena.</title>
        <authorList>
            <person name="Landi L."/>
            <person name="De Miccolis Angelini R.M."/>
            <person name="Pollastro S."/>
            <person name="Abate D."/>
            <person name="Faretra F."/>
            <person name="Romanazzi G."/>
        </authorList>
    </citation>
    <scope>NUCLEOTIDE SEQUENCE [LARGE SCALE GENOMIC DNA]</scope>
    <source>
        <strain evidence="2 3">Mfrg269</strain>
    </source>
</reference>
<evidence type="ECO:0000313" key="3">
    <source>
        <dbReference type="Proteomes" id="UP000249056"/>
    </source>
</evidence>
<evidence type="ECO:0000313" key="2">
    <source>
        <dbReference type="EMBL" id="RAL61247.1"/>
    </source>
</evidence>
<dbReference type="EMBL" id="QKRW01000033">
    <property type="protein sequence ID" value="RAL61247.1"/>
    <property type="molecule type" value="Genomic_DNA"/>
</dbReference>
<dbReference type="AlphaFoldDB" id="A0A395ILU2"/>
<proteinExistence type="predicted"/>
<evidence type="ECO:0000256" key="1">
    <source>
        <dbReference type="SAM" id="MobiDB-lite"/>
    </source>
</evidence>
<feature type="compositionally biased region" description="Basic residues" evidence="1">
    <location>
        <begin position="8"/>
        <end position="19"/>
    </location>
</feature>
<gene>
    <name evidence="2" type="ORF">DID88_010326</name>
</gene>
<feature type="compositionally biased region" description="Basic and acidic residues" evidence="1">
    <location>
        <begin position="66"/>
        <end position="75"/>
    </location>
</feature>
<name>A0A395ILU2_9HELO</name>
<feature type="region of interest" description="Disordered" evidence="1">
    <location>
        <begin position="66"/>
        <end position="100"/>
    </location>
</feature>
<sequence length="117" mass="12645">MSRSTPNKNKRRRLSRKASGKVAAGVAQPEGIAPLDMGFILAEVSRLREQVVNLENVNNLRVKCESGRHNAERARPAAISIPVDGSLSPEESEHEPDAIGGLYDEPVGLLSVNTLAY</sequence>